<evidence type="ECO:0000259" key="1">
    <source>
        <dbReference type="PROSITE" id="PS51186"/>
    </source>
</evidence>
<sequence>MAPSRAGDLRLMLPDIHLTTERLTLRTPIESDFPAVSAFMASPRSCFVGGPMEGEFDRWRSFLGAAGHWALKGYGMFVVLHGDRRVGRVGIINHLGWDEPELGWQVFEGCEGQGYATEAAIAARRWASEAHGLGPLISYIAPANDRSRAVAIRLGARHERDGTLLDFPVQVWRHPAGEAAA</sequence>
<feature type="domain" description="N-acetyltransferase" evidence="1">
    <location>
        <begin position="23"/>
        <end position="177"/>
    </location>
</feature>
<accession>A0A1H3FFQ5</accession>
<dbReference type="PANTHER" id="PTHR43792">
    <property type="entry name" value="GNAT FAMILY, PUTATIVE (AFU_ORTHOLOGUE AFUA_3G00765)-RELATED-RELATED"/>
    <property type="match status" value="1"/>
</dbReference>
<dbReference type="Gene3D" id="3.40.630.30">
    <property type="match status" value="1"/>
</dbReference>
<proteinExistence type="predicted"/>
<dbReference type="Proteomes" id="UP000199286">
    <property type="component" value="Unassembled WGS sequence"/>
</dbReference>
<evidence type="ECO:0000313" key="2">
    <source>
        <dbReference type="EMBL" id="SDX89780.1"/>
    </source>
</evidence>
<protein>
    <submittedName>
        <fullName evidence="2">Protein N-acetyltransferase, RimJ/RimL family</fullName>
    </submittedName>
</protein>
<dbReference type="STRING" id="321339.SAMN05444340_101403"/>
<reference evidence="2 3" key="1">
    <citation type="submission" date="2016-10" db="EMBL/GenBank/DDBJ databases">
        <authorList>
            <person name="de Groot N.N."/>
        </authorList>
    </citation>
    <scope>NUCLEOTIDE SEQUENCE [LARGE SCALE GENOMIC DNA]</scope>
    <source>
        <strain evidence="2 3">DSM 26880</strain>
    </source>
</reference>
<dbReference type="PROSITE" id="PS51186">
    <property type="entry name" value="GNAT"/>
    <property type="match status" value="1"/>
</dbReference>
<dbReference type="InterPro" id="IPR051531">
    <property type="entry name" value="N-acetyltransferase"/>
</dbReference>
<dbReference type="EMBL" id="FNPF01000001">
    <property type="protein sequence ID" value="SDX89780.1"/>
    <property type="molecule type" value="Genomic_DNA"/>
</dbReference>
<evidence type="ECO:0000313" key="3">
    <source>
        <dbReference type="Proteomes" id="UP000199286"/>
    </source>
</evidence>
<organism evidence="2 3">
    <name type="scientific">Citreimonas salinaria</name>
    <dbReference type="NCBI Taxonomy" id="321339"/>
    <lineage>
        <taxon>Bacteria</taxon>
        <taxon>Pseudomonadati</taxon>
        <taxon>Pseudomonadota</taxon>
        <taxon>Alphaproteobacteria</taxon>
        <taxon>Rhodobacterales</taxon>
        <taxon>Roseobacteraceae</taxon>
        <taxon>Citreimonas</taxon>
    </lineage>
</organism>
<dbReference type="InterPro" id="IPR000182">
    <property type="entry name" value="GNAT_dom"/>
</dbReference>
<dbReference type="PANTHER" id="PTHR43792:SF1">
    <property type="entry name" value="N-ACETYLTRANSFERASE DOMAIN-CONTAINING PROTEIN"/>
    <property type="match status" value="1"/>
</dbReference>
<dbReference type="InterPro" id="IPR016181">
    <property type="entry name" value="Acyl_CoA_acyltransferase"/>
</dbReference>
<dbReference type="AlphaFoldDB" id="A0A1H3FFQ5"/>
<keyword evidence="3" id="KW-1185">Reference proteome</keyword>
<keyword evidence="2" id="KW-0808">Transferase</keyword>
<dbReference type="Pfam" id="PF13302">
    <property type="entry name" value="Acetyltransf_3"/>
    <property type="match status" value="1"/>
</dbReference>
<dbReference type="SUPFAM" id="SSF55729">
    <property type="entry name" value="Acyl-CoA N-acyltransferases (Nat)"/>
    <property type="match status" value="1"/>
</dbReference>
<dbReference type="GO" id="GO:0016747">
    <property type="term" value="F:acyltransferase activity, transferring groups other than amino-acyl groups"/>
    <property type="evidence" value="ECO:0007669"/>
    <property type="project" value="InterPro"/>
</dbReference>
<name>A0A1H3FFQ5_9RHOB</name>
<gene>
    <name evidence="2" type="ORF">SAMN05444340_101403</name>
</gene>